<dbReference type="EMBL" id="CM037024">
    <property type="protein sequence ID" value="KAH7663907.1"/>
    <property type="molecule type" value="Genomic_DNA"/>
</dbReference>
<gene>
    <name evidence="1" type="ORF">IHE45_14G086700</name>
</gene>
<keyword evidence="2" id="KW-1185">Reference proteome</keyword>
<evidence type="ECO:0000313" key="1">
    <source>
        <dbReference type="EMBL" id="KAH7663907.1"/>
    </source>
</evidence>
<evidence type="ECO:0000313" key="2">
    <source>
        <dbReference type="Proteomes" id="UP000827976"/>
    </source>
</evidence>
<protein>
    <submittedName>
        <fullName evidence="1">Trigger factor ribosome-binding bacterial domain-containing protein</fullName>
    </submittedName>
</protein>
<comment type="caution">
    <text evidence="1">The sequence shown here is derived from an EMBL/GenBank/DDBJ whole genome shotgun (WGS) entry which is preliminary data.</text>
</comment>
<organism evidence="1 2">
    <name type="scientific">Dioscorea alata</name>
    <name type="common">Purple yam</name>
    <dbReference type="NCBI Taxonomy" id="55571"/>
    <lineage>
        <taxon>Eukaryota</taxon>
        <taxon>Viridiplantae</taxon>
        <taxon>Streptophyta</taxon>
        <taxon>Embryophyta</taxon>
        <taxon>Tracheophyta</taxon>
        <taxon>Spermatophyta</taxon>
        <taxon>Magnoliopsida</taxon>
        <taxon>Liliopsida</taxon>
        <taxon>Dioscoreales</taxon>
        <taxon>Dioscoreaceae</taxon>
        <taxon>Dioscorea</taxon>
    </lineage>
</organism>
<sequence length="235" mass="26078">MASMVMTTLCSHVSFHWNKPLFPQVMFERQGDNQFPLKRTVHHLTLHAASGVDFGRLSTPSGRTCRHIPWPVFAVGSGYEASISDQKKKDDISLGDVKIVIESRDDDKIQVRVDLTGEQTQKAFDDALTNMARTAPPIPGFRRTKGGKPEILVPKSFLLQILGKDRVTKFLIEEIVSITVGDFVKKENLKVKSQFKTTQTADELESAFTPGSEFGFNATMELLKTDAEATTSSST</sequence>
<name>A0ACB7UT14_DIOAL</name>
<reference evidence="2" key="1">
    <citation type="journal article" date="2022" name="Nat. Commun.">
        <title>Chromosome evolution and the genetic basis of agronomically important traits in greater yam.</title>
        <authorList>
            <person name="Bredeson J.V."/>
            <person name="Lyons J.B."/>
            <person name="Oniyinde I.O."/>
            <person name="Okereke N.R."/>
            <person name="Kolade O."/>
            <person name="Nnabue I."/>
            <person name="Nwadili C.O."/>
            <person name="Hribova E."/>
            <person name="Parker M."/>
            <person name="Nwogha J."/>
            <person name="Shu S."/>
            <person name="Carlson J."/>
            <person name="Kariba R."/>
            <person name="Muthemba S."/>
            <person name="Knop K."/>
            <person name="Barton G.J."/>
            <person name="Sherwood A.V."/>
            <person name="Lopez-Montes A."/>
            <person name="Asiedu R."/>
            <person name="Jamnadass R."/>
            <person name="Muchugi A."/>
            <person name="Goodstein D."/>
            <person name="Egesi C.N."/>
            <person name="Featherston J."/>
            <person name="Asfaw A."/>
            <person name="Simpson G.G."/>
            <person name="Dolezel J."/>
            <person name="Hendre P.S."/>
            <person name="Van Deynze A."/>
            <person name="Kumar P.L."/>
            <person name="Obidiegwu J.E."/>
            <person name="Bhattacharjee R."/>
            <person name="Rokhsar D.S."/>
        </authorList>
    </citation>
    <scope>NUCLEOTIDE SEQUENCE [LARGE SCALE GENOMIC DNA]</scope>
    <source>
        <strain evidence="2">cv. TDa95/00328</strain>
    </source>
</reference>
<proteinExistence type="predicted"/>
<accession>A0ACB7UT14</accession>
<dbReference type="Proteomes" id="UP000827976">
    <property type="component" value="Chromosome 14"/>
</dbReference>